<evidence type="ECO:0000313" key="1">
    <source>
        <dbReference type="EMBL" id="QYA18613.1"/>
    </source>
</evidence>
<reference evidence="1" key="1">
    <citation type="submission" date="2021-06" db="EMBL/GenBank/DDBJ databases">
        <authorList>
            <person name="Rolland C."/>
        </authorList>
    </citation>
    <scope>NUCLEOTIDE SEQUENCE</scope>
    <source>
        <strain evidence="1">347.936635</strain>
    </source>
</reference>
<accession>A0A8F8KL01</accession>
<protein>
    <submittedName>
        <fullName evidence="1">Uncharacterized protein</fullName>
    </submittedName>
</protein>
<name>A0A8F8KL01_9VIRU</name>
<gene>
    <name evidence="1" type="ORF">KOM_12_344</name>
</gene>
<proteinExistence type="predicted"/>
<dbReference type="EMBL" id="MZ420154">
    <property type="protein sequence ID" value="QYA18613.1"/>
    <property type="molecule type" value="Genomic_DNA"/>
</dbReference>
<sequence length="138" mass="15228">MSARLRIKPLKKKSKAIVQRDVQPSLNETQQLTAALKKAIKQALEGDQQITPIEVMSIIDKALHFVLRWAVVRSLNDAKPLIEQALSTVLDELKNENILKPEIADTISSAAGIALNTVDLDIIEDMVEKGCKSCCLPK</sequence>
<organism evidence="1">
    <name type="scientific">Clandestinovirus</name>
    <dbReference type="NCBI Taxonomy" id="2831644"/>
    <lineage>
        <taxon>Viruses</taxon>
    </lineage>
</organism>